<name>A0A1I2N162_9GAMM</name>
<dbReference type="AlphaFoldDB" id="A0A1I2N162"/>
<sequence length="51" mass="5722">MKAFFYALVMAMQFQRPANYLAVAYREGLANNDYSGAFLVKPLSSAKLSKK</sequence>
<dbReference type="EMBL" id="FOOU01000002">
    <property type="protein sequence ID" value="SFF97413.1"/>
    <property type="molecule type" value="Genomic_DNA"/>
</dbReference>
<protein>
    <submittedName>
        <fullName evidence="1">Uncharacterized protein</fullName>
    </submittedName>
</protein>
<reference evidence="2" key="1">
    <citation type="submission" date="2016-10" db="EMBL/GenBank/DDBJ databases">
        <authorList>
            <person name="Varghese N."/>
            <person name="Submissions S."/>
        </authorList>
    </citation>
    <scope>NUCLEOTIDE SEQUENCE [LARGE SCALE GENOMIC DNA]</scope>
    <source>
        <strain evidence="2">CGMCC 1.10971</strain>
    </source>
</reference>
<accession>A0A1I2N162</accession>
<evidence type="ECO:0000313" key="2">
    <source>
        <dbReference type="Proteomes" id="UP000198623"/>
    </source>
</evidence>
<dbReference type="Proteomes" id="UP000198623">
    <property type="component" value="Unassembled WGS sequence"/>
</dbReference>
<proteinExistence type="predicted"/>
<evidence type="ECO:0000313" key="1">
    <source>
        <dbReference type="EMBL" id="SFF97413.1"/>
    </source>
</evidence>
<dbReference type="STRING" id="1045558.SAMN05216175_102221"/>
<organism evidence="1 2">
    <name type="scientific">Neptunomonas qingdaonensis</name>
    <dbReference type="NCBI Taxonomy" id="1045558"/>
    <lineage>
        <taxon>Bacteria</taxon>
        <taxon>Pseudomonadati</taxon>
        <taxon>Pseudomonadota</taxon>
        <taxon>Gammaproteobacteria</taxon>
        <taxon>Oceanospirillales</taxon>
        <taxon>Oceanospirillaceae</taxon>
        <taxon>Neptunomonas</taxon>
    </lineage>
</organism>
<keyword evidence="2" id="KW-1185">Reference proteome</keyword>
<gene>
    <name evidence="1" type="ORF">SAMN05216175_102221</name>
</gene>